<dbReference type="AlphaFoldDB" id="A0AAV3Y7J2"/>
<accession>A0AAV3Y7J2</accession>
<name>A0AAV3Y7J2_9GAST</name>
<feature type="region of interest" description="Disordered" evidence="1">
    <location>
        <begin position="1"/>
        <end position="36"/>
    </location>
</feature>
<proteinExistence type="predicted"/>
<protein>
    <submittedName>
        <fullName evidence="2">Uncharacterized protein</fullName>
    </submittedName>
</protein>
<dbReference type="Proteomes" id="UP000735302">
    <property type="component" value="Unassembled WGS sequence"/>
</dbReference>
<dbReference type="EMBL" id="BLXT01000641">
    <property type="protein sequence ID" value="GFN79099.1"/>
    <property type="molecule type" value="Genomic_DNA"/>
</dbReference>
<evidence type="ECO:0000256" key="1">
    <source>
        <dbReference type="SAM" id="MobiDB-lite"/>
    </source>
</evidence>
<sequence>MMISQARPAPCHKLSGSGWDGGEQVLPTGIPSGTESKTLAWQGGQLAIPASSPHSYPSLLPLSPLQFPYFPPIPSPLQSELNKGPIPPRTKIFGNFHVSIAKKLES</sequence>
<reference evidence="2 3" key="1">
    <citation type="journal article" date="2021" name="Elife">
        <title>Chloroplast acquisition without the gene transfer in kleptoplastic sea slugs, Plakobranchus ocellatus.</title>
        <authorList>
            <person name="Maeda T."/>
            <person name="Takahashi S."/>
            <person name="Yoshida T."/>
            <person name="Shimamura S."/>
            <person name="Takaki Y."/>
            <person name="Nagai Y."/>
            <person name="Toyoda A."/>
            <person name="Suzuki Y."/>
            <person name="Arimoto A."/>
            <person name="Ishii H."/>
            <person name="Satoh N."/>
            <person name="Nishiyama T."/>
            <person name="Hasebe M."/>
            <person name="Maruyama T."/>
            <person name="Minagawa J."/>
            <person name="Obokata J."/>
            <person name="Shigenobu S."/>
        </authorList>
    </citation>
    <scope>NUCLEOTIDE SEQUENCE [LARGE SCALE GENOMIC DNA]</scope>
</reference>
<gene>
    <name evidence="2" type="ORF">PoB_000560500</name>
</gene>
<evidence type="ECO:0000313" key="3">
    <source>
        <dbReference type="Proteomes" id="UP000735302"/>
    </source>
</evidence>
<evidence type="ECO:0000313" key="2">
    <source>
        <dbReference type="EMBL" id="GFN79099.1"/>
    </source>
</evidence>
<comment type="caution">
    <text evidence="2">The sequence shown here is derived from an EMBL/GenBank/DDBJ whole genome shotgun (WGS) entry which is preliminary data.</text>
</comment>
<keyword evidence="3" id="KW-1185">Reference proteome</keyword>
<organism evidence="2 3">
    <name type="scientific">Plakobranchus ocellatus</name>
    <dbReference type="NCBI Taxonomy" id="259542"/>
    <lineage>
        <taxon>Eukaryota</taxon>
        <taxon>Metazoa</taxon>
        <taxon>Spiralia</taxon>
        <taxon>Lophotrochozoa</taxon>
        <taxon>Mollusca</taxon>
        <taxon>Gastropoda</taxon>
        <taxon>Heterobranchia</taxon>
        <taxon>Euthyneura</taxon>
        <taxon>Panpulmonata</taxon>
        <taxon>Sacoglossa</taxon>
        <taxon>Placobranchoidea</taxon>
        <taxon>Plakobranchidae</taxon>
        <taxon>Plakobranchus</taxon>
    </lineage>
</organism>